<organism evidence="1 2">
    <name type="scientific">Catharanthus roseus</name>
    <name type="common">Madagascar periwinkle</name>
    <name type="synonym">Vinca rosea</name>
    <dbReference type="NCBI Taxonomy" id="4058"/>
    <lineage>
        <taxon>Eukaryota</taxon>
        <taxon>Viridiplantae</taxon>
        <taxon>Streptophyta</taxon>
        <taxon>Embryophyta</taxon>
        <taxon>Tracheophyta</taxon>
        <taxon>Spermatophyta</taxon>
        <taxon>Magnoliopsida</taxon>
        <taxon>eudicotyledons</taxon>
        <taxon>Gunneridae</taxon>
        <taxon>Pentapetalae</taxon>
        <taxon>asterids</taxon>
        <taxon>lamiids</taxon>
        <taxon>Gentianales</taxon>
        <taxon>Apocynaceae</taxon>
        <taxon>Rauvolfioideae</taxon>
        <taxon>Vinceae</taxon>
        <taxon>Catharanthinae</taxon>
        <taxon>Catharanthus</taxon>
    </lineage>
</organism>
<gene>
    <name evidence="1" type="ORF">M9H77_34030</name>
</gene>
<comment type="caution">
    <text evidence="1">The sequence shown here is derived from an EMBL/GenBank/DDBJ whole genome shotgun (WGS) entry which is preliminary data.</text>
</comment>
<evidence type="ECO:0000313" key="1">
    <source>
        <dbReference type="EMBL" id="KAI5648025.1"/>
    </source>
</evidence>
<protein>
    <submittedName>
        <fullName evidence="1">Uncharacterized protein</fullName>
    </submittedName>
</protein>
<proteinExistence type="predicted"/>
<reference evidence="2" key="1">
    <citation type="journal article" date="2023" name="Nat. Plants">
        <title>Single-cell RNA sequencing provides a high-resolution roadmap for understanding the multicellular compartmentation of specialized metabolism.</title>
        <authorList>
            <person name="Sun S."/>
            <person name="Shen X."/>
            <person name="Li Y."/>
            <person name="Li Y."/>
            <person name="Wang S."/>
            <person name="Li R."/>
            <person name="Zhang H."/>
            <person name="Shen G."/>
            <person name="Guo B."/>
            <person name="Wei J."/>
            <person name="Xu J."/>
            <person name="St-Pierre B."/>
            <person name="Chen S."/>
            <person name="Sun C."/>
        </authorList>
    </citation>
    <scope>NUCLEOTIDE SEQUENCE [LARGE SCALE GENOMIC DNA]</scope>
</reference>
<dbReference type="EMBL" id="CM044708">
    <property type="protein sequence ID" value="KAI5648025.1"/>
    <property type="molecule type" value="Genomic_DNA"/>
</dbReference>
<accession>A0ACB9ZNL6</accession>
<keyword evidence="2" id="KW-1185">Reference proteome</keyword>
<name>A0ACB9ZNL6_CATRO</name>
<dbReference type="Proteomes" id="UP001060085">
    <property type="component" value="Linkage Group LG08"/>
</dbReference>
<evidence type="ECO:0000313" key="2">
    <source>
        <dbReference type="Proteomes" id="UP001060085"/>
    </source>
</evidence>
<sequence length="261" mass="29204">MEVKKHFVLVHGTCFGAWVWYKLASLLKSNGHKVTSIDMKSSRTNINPIVAEEVKSITDYSQPLFDLMASLPLEERVILVGHSLGGISISLAMEIFHQKISVAVFLTAVMPGPHLTMELINQVFEGQLGSYLDTKFIYGDGADKPPTSYIFGREFLSTVLYQESPPEDVELACLLVRPIAISVVEGSLGENALTNENYGSVSRIYCITGKDKLSNVEIQKWLVEKNLPNEVKTFQNSDHMTMTSCPQELFTYLQDISQRYT</sequence>